<protein>
    <submittedName>
        <fullName evidence="1">Uncharacterized protein</fullName>
    </submittedName>
</protein>
<keyword evidence="2" id="KW-1185">Reference proteome</keyword>
<gene>
    <name evidence="1" type="ORF">RIMI_LOCUS19937588</name>
</gene>
<accession>A0ABN9MFL3</accession>
<name>A0ABN9MFL3_9NEOB</name>
<reference evidence="1" key="1">
    <citation type="submission" date="2023-07" db="EMBL/GenBank/DDBJ databases">
        <authorList>
            <person name="Stuckert A."/>
        </authorList>
    </citation>
    <scope>NUCLEOTIDE SEQUENCE</scope>
</reference>
<dbReference type="Proteomes" id="UP001176940">
    <property type="component" value="Unassembled WGS sequence"/>
</dbReference>
<organism evidence="1 2">
    <name type="scientific">Ranitomeya imitator</name>
    <name type="common">mimic poison frog</name>
    <dbReference type="NCBI Taxonomy" id="111125"/>
    <lineage>
        <taxon>Eukaryota</taxon>
        <taxon>Metazoa</taxon>
        <taxon>Chordata</taxon>
        <taxon>Craniata</taxon>
        <taxon>Vertebrata</taxon>
        <taxon>Euteleostomi</taxon>
        <taxon>Amphibia</taxon>
        <taxon>Batrachia</taxon>
        <taxon>Anura</taxon>
        <taxon>Neobatrachia</taxon>
        <taxon>Hyloidea</taxon>
        <taxon>Dendrobatidae</taxon>
        <taxon>Dendrobatinae</taxon>
        <taxon>Ranitomeya</taxon>
    </lineage>
</organism>
<comment type="caution">
    <text evidence="1">The sequence shown here is derived from an EMBL/GenBank/DDBJ whole genome shotgun (WGS) entry which is preliminary data.</text>
</comment>
<evidence type="ECO:0000313" key="1">
    <source>
        <dbReference type="EMBL" id="CAJ0965068.1"/>
    </source>
</evidence>
<evidence type="ECO:0000313" key="2">
    <source>
        <dbReference type="Proteomes" id="UP001176940"/>
    </source>
</evidence>
<dbReference type="EMBL" id="CAUEEQ010065188">
    <property type="protein sequence ID" value="CAJ0965068.1"/>
    <property type="molecule type" value="Genomic_DNA"/>
</dbReference>
<sequence>MTCCGVLRTGVEKHCIRGLQWPQVFPEIIDIAREAKGPIILVLHAGRNDLCFYKLAELMTMIRFDKELEMVWPLNGTGGQSMPEYQNLQKQLKGDNVALLRPDGVHLTDIGLDIFLSGLQSDNRSLFPCGVY</sequence>
<proteinExistence type="predicted"/>